<evidence type="ECO:0000256" key="1">
    <source>
        <dbReference type="ARBA" id="ARBA00001946"/>
    </source>
</evidence>
<reference evidence="5 6" key="1">
    <citation type="submission" date="2024-03" db="EMBL/GenBank/DDBJ databases">
        <title>A high-quality draft genome sequence of Diaporthe vaccinii, a causative agent of upright dieback and viscid rot disease in cranberry plants.</title>
        <authorList>
            <person name="Sarrasin M."/>
            <person name="Lang B.F."/>
            <person name="Burger G."/>
        </authorList>
    </citation>
    <scope>NUCLEOTIDE SEQUENCE [LARGE SCALE GENOMIC DNA]</scope>
    <source>
        <strain evidence="5 6">IS7</strain>
    </source>
</reference>
<dbReference type="PANTHER" id="PTHR35201">
    <property type="entry name" value="TERPENE SYNTHASE"/>
    <property type="match status" value="1"/>
</dbReference>
<protein>
    <recommendedName>
        <fullName evidence="4">Terpene synthase</fullName>
        <ecNumber evidence="4">4.2.3.-</ecNumber>
    </recommendedName>
</protein>
<accession>A0ABR4DRK4</accession>
<keyword evidence="4" id="KW-0456">Lyase</keyword>
<evidence type="ECO:0000256" key="2">
    <source>
        <dbReference type="ARBA" id="ARBA00006333"/>
    </source>
</evidence>
<dbReference type="InterPro" id="IPR008949">
    <property type="entry name" value="Isoprenoid_synthase_dom_sf"/>
</dbReference>
<dbReference type="Gene3D" id="1.10.600.10">
    <property type="entry name" value="Farnesyl Diphosphate Synthase"/>
    <property type="match status" value="1"/>
</dbReference>
<comment type="similarity">
    <text evidence="2 4">Belongs to the terpene synthase family.</text>
</comment>
<dbReference type="SUPFAM" id="SSF48576">
    <property type="entry name" value="Terpenoid synthases"/>
    <property type="match status" value="1"/>
</dbReference>
<dbReference type="EMBL" id="JBAWTH010000208">
    <property type="protein sequence ID" value="KAL2272922.1"/>
    <property type="molecule type" value="Genomic_DNA"/>
</dbReference>
<evidence type="ECO:0000313" key="5">
    <source>
        <dbReference type="EMBL" id="KAL2272922.1"/>
    </source>
</evidence>
<keyword evidence="4" id="KW-0479">Metal-binding</keyword>
<dbReference type="Proteomes" id="UP001600888">
    <property type="component" value="Unassembled WGS sequence"/>
</dbReference>
<dbReference type="PANTHER" id="PTHR35201:SF4">
    <property type="entry name" value="BETA-PINACENE SYNTHASE-RELATED"/>
    <property type="match status" value="1"/>
</dbReference>
<organism evidence="5 6">
    <name type="scientific">Diaporthe vaccinii</name>
    <dbReference type="NCBI Taxonomy" id="105482"/>
    <lineage>
        <taxon>Eukaryota</taxon>
        <taxon>Fungi</taxon>
        <taxon>Dikarya</taxon>
        <taxon>Ascomycota</taxon>
        <taxon>Pezizomycotina</taxon>
        <taxon>Sordariomycetes</taxon>
        <taxon>Sordariomycetidae</taxon>
        <taxon>Diaporthales</taxon>
        <taxon>Diaporthaceae</taxon>
        <taxon>Diaporthe</taxon>
        <taxon>Diaporthe eres species complex</taxon>
    </lineage>
</organism>
<dbReference type="Pfam" id="PF19086">
    <property type="entry name" value="Terpene_syn_C_2"/>
    <property type="match status" value="1"/>
</dbReference>
<evidence type="ECO:0000256" key="3">
    <source>
        <dbReference type="ARBA" id="ARBA00022842"/>
    </source>
</evidence>
<dbReference type="EC" id="4.2.3.-" evidence="4"/>
<keyword evidence="3 4" id="KW-0460">Magnesium</keyword>
<evidence type="ECO:0000256" key="4">
    <source>
        <dbReference type="RuleBase" id="RU366034"/>
    </source>
</evidence>
<dbReference type="InterPro" id="IPR034686">
    <property type="entry name" value="Terpene_cyclase-like_2"/>
</dbReference>
<sequence>MTKLSSADVPTSCLVPARSHPRAEEIGREVDGYFLEHWPFPNEKARLKFLGAGFSRVTCMYFPLALDDRIHFACRLLTLLFLIDGESFRVWKFWEWKLKESDLLEHMSLAAGAEYNERLMRISRGALPDNSIPAESITYELWESMRAHDLDMANDILEPVFVFMRAQTDSTRLKPLDMRAYLEYRERDVGKALLGSLMRFSMGLHVSAAELSAAAPADMTCSKHLSVVNDIWSYEKELKASKTAHEEGGVLCTSVAILARDASLSIPAAKRVLYSMCREWELQYKENERAVLEVRDTPALRTYLLGLELQMTGNELWSRTTERYLS</sequence>
<comment type="cofactor">
    <cofactor evidence="1 4">
        <name>Mg(2+)</name>
        <dbReference type="ChEBI" id="CHEBI:18420"/>
    </cofactor>
</comment>
<keyword evidence="6" id="KW-1185">Reference proteome</keyword>
<comment type="caution">
    <text evidence="5">The sequence shown here is derived from an EMBL/GenBank/DDBJ whole genome shotgun (WGS) entry which is preliminary data.</text>
</comment>
<evidence type="ECO:0000313" key="6">
    <source>
        <dbReference type="Proteomes" id="UP001600888"/>
    </source>
</evidence>
<name>A0ABR4DRK4_9PEZI</name>
<gene>
    <name evidence="5" type="ORF">FJTKL_05718</name>
</gene>
<proteinExistence type="inferred from homology"/>